<comment type="caution">
    <text evidence="2">The sequence shown here is derived from an EMBL/GenBank/DDBJ whole genome shotgun (WGS) entry which is preliminary data.</text>
</comment>
<gene>
    <name evidence="2" type="ORF">FSP39_011780</name>
</gene>
<organism evidence="2 3">
    <name type="scientific">Pinctada imbricata</name>
    <name type="common">Atlantic pearl-oyster</name>
    <name type="synonym">Pinctada martensii</name>
    <dbReference type="NCBI Taxonomy" id="66713"/>
    <lineage>
        <taxon>Eukaryota</taxon>
        <taxon>Metazoa</taxon>
        <taxon>Spiralia</taxon>
        <taxon>Lophotrochozoa</taxon>
        <taxon>Mollusca</taxon>
        <taxon>Bivalvia</taxon>
        <taxon>Autobranchia</taxon>
        <taxon>Pteriomorphia</taxon>
        <taxon>Pterioida</taxon>
        <taxon>Pterioidea</taxon>
        <taxon>Pteriidae</taxon>
        <taxon>Pinctada</taxon>
    </lineage>
</organism>
<feature type="compositionally biased region" description="Polar residues" evidence="1">
    <location>
        <begin position="40"/>
        <end position="56"/>
    </location>
</feature>
<feature type="compositionally biased region" description="Polar residues" evidence="1">
    <location>
        <begin position="185"/>
        <end position="195"/>
    </location>
</feature>
<accession>A0AA89C683</accession>
<feature type="compositionally biased region" description="Polar residues" evidence="1">
    <location>
        <begin position="90"/>
        <end position="108"/>
    </location>
</feature>
<reference evidence="2" key="1">
    <citation type="submission" date="2019-08" db="EMBL/GenBank/DDBJ databases">
        <title>The improved chromosome-level genome for the pearl oyster Pinctada fucata martensii using PacBio sequencing and Hi-C.</title>
        <authorList>
            <person name="Zheng Z."/>
        </authorList>
    </citation>
    <scope>NUCLEOTIDE SEQUENCE</scope>
    <source>
        <strain evidence="2">ZZ-2019</strain>
        <tissue evidence="2">Adductor muscle</tissue>
    </source>
</reference>
<feature type="region of interest" description="Disordered" evidence="1">
    <location>
        <begin position="243"/>
        <end position="266"/>
    </location>
</feature>
<feature type="compositionally biased region" description="Polar residues" evidence="1">
    <location>
        <begin position="244"/>
        <end position="262"/>
    </location>
</feature>
<evidence type="ECO:0000256" key="1">
    <source>
        <dbReference type="SAM" id="MobiDB-lite"/>
    </source>
</evidence>
<evidence type="ECO:0000313" key="2">
    <source>
        <dbReference type="EMBL" id="KAK3102494.1"/>
    </source>
</evidence>
<feature type="compositionally biased region" description="Polar residues" evidence="1">
    <location>
        <begin position="118"/>
        <end position="145"/>
    </location>
</feature>
<proteinExistence type="predicted"/>
<dbReference type="AlphaFoldDB" id="A0AA89C683"/>
<sequence>MYGDKDRRCPKLMNHQKDVMCRNYGHICCKSCEGYHPKTPLQTTESSSQKTPANPKQQHRLLEPETVFQRETQTKPARPESKIKFFRLQHPTSSDSTNNEMGTLQNKPQNKHIRTKPQIESIQQHPHFNSQPPNNAGKSKLQSKSIHPKPITFFDPDPIQKLLLSEPKKTTKATQPKTQNKPQIKKSSNTNNIVTSRRTWSIQPRITQQQGSRLRFAAPGSVSFLIGAPTPNVKALHIQFKPKPSSSGQNFRQNIPVSNSRHGNVPDEQRRKLFNRMALILSRISSVLRG</sequence>
<evidence type="ECO:0000313" key="3">
    <source>
        <dbReference type="Proteomes" id="UP001186944"/>
    </source>
</evidence>
<protein>
    <submittedName>
        <fullName evidence="2">Uncharacterized protein</fullName>
    </submittedName>
</protein>
<feature type="compositionally biased region" description="Low complexity" evidence="1">
    <location>
        <begin position="172"/>
        <end position="182"/>
    </location>
</feature>
<name>A0AA89C683_PINIB</name>
<feature type="region of interest" description="Disordered" evidence="1">
    <location>
        <begin position="40"/>
        <end position="195"/>
    </location>
</feature>
<keyword evidence="3" id="KW-1185">Reference proteome</keyword>
<dbReference type="Proteomes" id="UP001186944">
    <property type="component" value="Unassembled WGS sequence"/>
</dbReference>
<dbReference type="EMBL" id="VSWD01000005">
    <property type="protein sequence ID" value="KAK3102494.1"/>
    <property type="molecule type" value="Genomic_DNA"/>
</dbReference>